<protein>
    <submittedName>
        <fullName evidence="1">Uncharacterized protein</fullName>
    </submittedName>
</protein>
<dbReference type="EMBL" id="JAUESC010000001">
    <property type="protein sequence ID" value="KAK0608318.1"/>
    <property type="molecule type" value="Genomic_DNA"/>
</dbReference>
<evidence type="ECO:0000313" key="2">
    <source>
        <dbReference type="Proteomes" id="UP001168877"/>
    </source>
</evidence>
<gene>
    <name evidence="1" type="ORF">LWI29_028784</name>
</gene>
<evidence type="ECO:0000313" key="1">
    <source>
        <dbReference type="EMBL" id="KAK0608318.1"/>
    </source>
</evidence>
<comment type="caution">
    <text evidence="1">The sequence shown here is derived from an EMBL/GenBank/DDBJ whole genome shotgun (WGS) entry which is preliminary data.</text>
</comment>
<accession>A0AA39TSU7</accession>
<proteinExistence type="predicted"/>
<dbReference type="Proteomes" id="UP001168877">
    <property type="component" value="Unassembled WGS sequence"/>
</dbReference>
<name>A0AA39TSU7_ACESA</name>
<organism evidence="1 2">
    <name type="scientific">Acer saccharum</name>
    <name type="common">Sugar maple</name>
    <dbReference type="NCBI Taxonomy" id="4024"/>
    <lineage>
        <taxon>Eukaryota</taxon>
        <taxon>Viridiplantae</taxon>
        <taxon>Streptophyta</taxon>
        <taxon>Embryophyta</taxon>
        <taxon>Tracheophyta</taxon>
        <taxon>Spermatophyta</taxon>
        <taxon>Magnoliopsida</taxon>
        <taxon>eudicotyledons</taxon>
        <taxon>Gunneridae</taxon>
        <taxon>Pentapetalae</taxon>
        <taxon>rosids</taxon>
        <taxon>malvids</taxon>
        <taxon>Sapindales</taxon>
        <taxon>Sapindaceae</taxon>
        <taxon>Hippocastanoideae</taxon>
        <taxon>Acereae</taxon>
        <taxon>Acer</taxon>
    </lineage>
</organism>
<keyword evidence="2" id="KW-1185">Reference proteome</keyword>
<sequence length="145" mass="16570">MIWLYYRATYAYLIKEFNRLMAELKETYCKVYDELLGVEGLGASFNDNGDGDGDSDDGHEDDDDLASSSSLYVTVFLGLRFAHKIEQQRLTSFFFNLILNHEQQRLPLFISGFGFVICTQSRARTTPPFLNLILNRVVTMSFVGN</sequence>
<reference evidence="1" key="1">
    <citation type="journal article" date="2022" name="Plant J.">
        <title>Strategies of tolerance reflected in two North American maple genomes.</title>
        <authorList>
            <person name="McEvoy S.L."/>
            <person name="Sezen U.U."/>
            <person name="Trouern-Trend A."/>
            <person name="McMahon S.M."/>
            <person name="Schaberg P.G."/>
            <person name="Yang J."/>
            <person name="Wegrzyn J.L."/>
            <person name="Swenson N.G."/>
        </authorList>
    </citation>
    <scope>NUCLEOTIDE SEQUENCE</scope>
    <source>
        <strain evidence="1">NS2018</strain>
    </source>
</reference>
<reference evidence="1" key="2">
    <citation type="submission" date="2023-06" db="EMBL/GenBank/DDBJ databases">
        <authorList>
            <person name="Swenson N.G."/>
            <person name="Wegrzyn J.L."/>
            <person name="Mcevoy S.L."/>
        </authorList>
    </citation>
    <scope>NUCLEOTIDE SEQUENCE</scope>
    <source>
        <strain evidence="1">NS2018</strain>
        <tissue evidence="1">Leaf</tissue>
    </source>
</reference>
<dbReference type="AlphaFoldDB" id="A0AA39TSU7"/>